<dbReference type="Proteomes" id="UP000759537">
    <property type="component" value="Unassembled WGS sequence"/>
</dbReference>
<accession>A0A9P5JWV8</accession>
<organism evidence="1 2">
    <name type="scientific">Russula ochroleuca</name>
    <dbReference type="NCBI Taxonomy" id="152965"/>
    <lineage>
        <taxon>Eukaryota</taxon>
        <taxon>Fungi</taxon>
        <taxon>Dikarya</taxon>
        <taxon>Basidiomycota</taxon>
        <taxon>Agaricomycotina</taxon>
        <taxon>Agaricomycetes</taxon>
        <taxon>Russulales</taxon>
        <taxon>Russulaceae</taxon>
        <taxon>Russula</taxon>
    </lineage>
</organism>
<dbReference type="SUPFAM" id="SSF52540">
    <property type="entry name" value="P-loop containing nucleoside triphosphate hydrolases"/>
    <property type="match status" value="1"/>
</dbReference>
<evidence type="ECO:0000313" key="1">
    <source>
        <dbReference type="EMBL" id="KAF8469329.1"/>
    </source>
</evidence>
<dbReference type="CDD" id="cd00882">
    <property type="entry name" value="Ras_like_GTPase"/>
    <property type="match status" value="1"/>
</dbReference>
<name>A0A9P5JWV8_9AGAM</name>
<protein>
    <recommendedName>
        <fullName evidence="3">G domain-containing protein</fullName>
    </recommendedName>
</protein>
<dbReference type="EMBL" id="WHVB01000029">
    <property type="protein sequence ID" value="KAF8469329.1"/>
    <property type="molecule type" value="Genomic_DNA"/>
</dbReference>
<reference evidence="1" key="2">
    <citation type="journal article" date="2020" name="Nat. Commun.">
        <title>Large-scale genome sequencing of mycorrhizal fungi provides insights into the early evolution of symbiotic traits.</title>
        <authorList>
            <person name="Miyauchi S."/>
            <person name="Kiss E."/>
            <person name="Kuo A."/>
            <person name="Drula E."/>
            <person name="Kohler A."/>
            <person name="Sanchez-Garcia M."/>
            <person name="Morin E."/>
            <person name="Andreopoulos B."/>
            <person name="Barry K.W."/>
            <person name="Bonito G."/>
            <person name="Buee M."/>
            <person name="Carver A."/>
            <person name="Chen C."/>
            <person name="Cichocki N."/>
            <person name="Clum A."/>
            <person name="Culley D."/>
            <person name="Crous P.W."/>
            <person name="Fauchery L."/>
            <person name="Girlanda M."/>
            <person name="Hayes R.D."/>
            <person name="Keri Z."/>
            <person name="LaButti K."/>
            <person name="Lipzen A."/>
            <person name="Lombard V."/>
            <person name="Magnuson J."/>
            <person name="Maillard F."/>
            <person name="Murat C."/>
            <person name="Nolan M."/>
            <person name="Ohm R.A."/>
            <person name="Pangilinan J."/>
            <person name="Pereira M.F."/>
            <person name="Perotto S."/>
            <person name="Peter M."/>
            <person name="Pfister S."/>
            <person name="Riley R."/>
            <person name="Sitrit Y."/>
            <person name="Stielow J.B."/>
            <person name="Szollosi G."/>
            <person name="Zifcakova L."/>
            <person name="Stursova M."/>
            <person name="Spatafora J.W."/>
            <person name="Tedersoo L."/>
            <person name="Vaario L.M."/>
            <person name="Yamada A."/>
            <person name="Yan M."/>
            <person name="Wang P."/>
            <person name="Xu J."/>
            <person name="Bruns T."/>
            <person name="Baldrian P."/>
            <person name="Vilgalys R."/>
            <person name="Dunand C."/>
            <person name="Henrissat B."/>
            <person name="Grigoriev I.V."/>
            <person name="Hibbett D."/>
            <person name="Nagy L.G."/>
            <person name="Martin F.M."/>
        </authorList>
    </citation>
    <scope>NUCLEOTIDE SEQUENCE</scope>
    <source>
        <strain evidence="1">Prilba</strain>
    </source>
</reference>
<dbReference type="AlphaFoldDB" id="A0A9P5JWV8"/>
<keyword evidence="2" id="KW-1185">Reference proteome</keyword>
<dbReference type="OrthoDB" id="391988at2759"/>
<comment type="caution">
    <text evidence="1">The sequence shown here is derived from an EMBL/GenBank/DDBJ whole genome shotgun (WGS) entry which is preliminary data.</text>
</comment>
<proteinExistence type="predicted"/>
<gene>
    <name evidence="1" type="ORF">DFH94DRAFT_232284</name>
</gene>
<evidence type="ECO:0008006" key="3">
    <source>
        <dbReference type="Google" id="ProtNLM"/>
    </source>
</evidence>
<evidence type="ECO:0000313" key="2">
    <source>
        <dbReference type="Proteomes" id="UP000759537"/>
    </source>
</evidence>
<sequence>MSYPSRRLLTSTVKQGLNDQPEILVVGKRGSGKSSLINATFRVDMSAAPAKVSDINFAFRPDDNHHLIVHESAGLEPGEPQGLRAIRDFISNRTDPSRAAAERLHAIWICVSSSDAVNGSIGEGVEEILSMRRVPVVVAFTKSDLAFSHISGSDGGNSQYQDRARSRAYAQCEQLCRPLFRREPRDVPAELVSVMPQYGALINNLIVTTDRFIMGSRTASNPSSRSSSQGTKPRIAPAPLAWSVALRSSRDITIQASIEIGRSREYIDHMNEPGLTNYFPLGYWRSLWSSLDFADQPLKSCVNIIHVDIVEIWNLYDRNRYLSSNQFKINMSHVVKDLAVPTAPPGSDWNASGDKFADWVYDVYRGSQENVRCVMGYIVNLIVILDSIFRTAAGNVTENAALKATGSIHRDIRSFVTETFGIRFALPQKDLVLEKVIDLIRQYCTSAQ</sequence>
<dbReference type="InterPro" id="IPR027417">
    <property type="entry name" value="P-loop_NTPase"/>
</dbReference>
<dbReference type="Gene3D" id="3.40.50.300">
    <property type="entry name" value="P-loop containing nucleotide triphosphate hydrolases"/>
    <property type="match status" value="1"/>
</dbReference>
<reference evidence="1" key="1">
    <citation type="submission" date="2019-10" db="EMBL/GenBank/DDBJ databases">
        <authorList>
            <consortium name="DOE Joint Genome Institute"/>
            <person name="Kuo A."/>
            <person name="Miyauchi S."/>
            <person name="Kiss E."/>
            <person name="Drula E."/>
            <person name="Kohler A."/>
            <person name="Sanchez-Garcia M."/>
            <person name="Andreopoulos B."/>
            <person name="Barry K.W."/>
            <person name="Bonito G."/>
            <person name="Buee M."/>
            <person name="Carver A."/>
            <person name="Chen C."/>
            <person name="Cichocki N."/>
            <person name="Clum A."/>
            <person name="Culley D."/>
            <person name="Crous P.W."/>
            <person name="Fauchery L."/>
            <person name="Girlanda M."/>
            <person name="Hayes R."/>
            <person name="Keri Z."/>
            <person name="LaButti K."/>
            <person name="Lipzen A."/>
            <person name="Lombard V."/>
            <person name="Magnuson J."/>
            <person name="Maillard F."/>
            <person name="Morin E."/>
            <person name="Murat C."/>
            <person name="Nolan M."/>
            <person name="Ohm R."/>
            <person name="Pangilinan J."/>
            <person name="Pereira M."/>
            <person name="Perotto S."/>
            <person name="Peter M."/>
            <person name="Riley R."/>
            <person name="Sitrit Y."/>
            <person name="Stielow B."/>
            <person name="Szollosi G."/>
            <person name="Zifcakova L."/>
            <person name="Stursova M."/>
            <person name="Spatafora J.W."/>
            <person name="Tedersoo L."/>
            <person name="Vaario L.-M."/>
            <person name="Yamada A."/>
            <person name="Yan M."/>
            <person name="Wang P."/>
            <person name="Xu J."/>
            <person name="Bruns T."/>
            <person name="Baldrian P."/>
            <person name="Vilgalys R."/>
            <person name="Henrissat B."/>
            <person name="Grigoriev I.V."/>
            <person name="Hibbett D."/>
            <person name="Nagy L.G."/>
            <person name="Martin F.M."/>
        </authorList>
    </citation>
    <scope>NUCLEOTIDE SEQUENCE</scope>
    <source>
        <strain evidence="1">Prilba</strain>
    </source>
</reference>